<dbReference type="GO" id="GO:0006302">
    <property type="term" value="P:double-strand break repair"/>
    <property type="evidence" value="ECO:0007669"/>
    <property type="project" value="InterPro"/>
</dbReference>
<comment type="caution">
    <text evidence="3">The sequence shown here is derived from an EMBL/GenBank/DDBJ whole genome shotgun (WGS) entry which is preliminary data.</text>
</comment>
<evidence type="ECO:0000259" key="2">
    <source>
        <dbReference type="Pfam" id="PF13476"/>
    </source>
</evidence>
<dbReference type="InterPro" id="IPR038729">
    <property type="entry name" value="Rad50/SbcC_AAA"/>
</dbReference>
<reference evidence="3 5" key="1">
    <citation type="submission" date="2023-07" db="EMBL/GenBank/DDBJ databases">
        <title>Sorghum-associated microbial communities from plants grown in Nebraska, USA.</title>
        <authorList>
            <person name="Schachtman D."/>
        </authorList>
    </citation>
    <scope>NUCLEOTIDE SEQUENCE</scope>
    <source>
        <strain evidence="4 5">BE105</strain>
        <strain evidence="3">BE69</strain>
    </source>
</reference>
<dbReference type="Proteomes" id="UP001253458">
    <property type="component" value="Unassembled WGS sequence"/>
</dbReference>
<gene>
    <name evidence="3" type="ORF">J2W88_001759</name>
    <name evidence="4" type="ORF">J2W93_001396</name>
</gene>
<dbReference type="Proteomes" id="UP001249076">
    <property type="component" value="Unassembled WGS sequence"/>
</dbReference>
<evidence type="ECO:0000313" key="3">
    <source>
        <dbReference type="EMBL" id="MDR6766494.1"/>
    </source>
</evidence>
<dbReference type="EMBL" id="JAVDTS010000002">
    <property type="protein sequence ID" value="MDR6836568.1"/>
    <property type="molecule type" value="Genomic_DNA"/>
</dbReference>
<accession>A0AAJ2BVR9</accession>
<feature type="domain" description="Rad50/SbcC-type AAA" evidence="2">
    <location>
        <begin position="6"/>
        <end position="112"/>
    </location>
</feature>
<feature type="coiled-coil region" evidence="1">
    <location>
        <begin position="380"/>
        <end position="466"/>
    </location>
</feature>
<evidence type="ECO:0000313" key="6">
    <source>
        <dbReference type="Proteomes" id="UP001253458"/>
    </source>
</evidence>
<dbReference type="PANTHER" id="PTHR32114:SF2">
    <property type="entry name" value="ABC TRANSPORTER ABCH.3"/>
    <property type="match status" value="1"/>
</dbReference>
<name>A0AAJ2BVR9_ACIDE</name>
<keyword evidence="1" id="KW-0175">Coiled coil</keyword>
<dbReference type="SUPFAM" id="SSF52540">
    <property type="entry name" value="P-loop containing nucleoside triphosphate hydrolases"/>
    <property type="match status" value="2"/>
</dbReference>
<proteinExistence type="predicted"/>
<dbReference type="Gene3D" id="3.40.50.300">
    <property type="entry name" value="P-loop containing nucleotide triphosphate hydrolases"/>
    <property type="match status" value="2"/>
</dbReference>
<keyword evidence="5" id="KW-1185">Reference proteome</keyword>
<dbReference type="AlphaFoldDB" id="A0AAJ2BVR9"/>
<organism evidence="3 6">
    <name type="scientific">Acidovorax delafieldii</name>
    <name type="common">Pseudomonas delafieldii</name>
    <dbReference type="NCBI Taxonomy" id="47920"/>
    <lineage>
        <taxon>Bacteria</taxon>
        <taxon>Pseudomonadati</taxon>
        <taxon>Pseudomonadota</taxon>
        <taxon>Betaproteobacteria</taxon>
        <taxon>Burkholderiales</taxon>
        <taxon>Comamonadaceae</taxon>
        <taxon>Acidovorax</taxon>
    </lineage>
</organism>
<dbReference type="GO" id="GO:0016887">
    <property type="term" value="F:ATP hydrolysis activity"/>
    <property type="evidence" value="ECO:0007669"/>
    <property type="project" value="InterPro"/>
</dbReference>
<evidence type="ECO:0000256" key="1">
    <source>
        <dbReference type="SAM" id="Coils"/>
    </source>
</evidence>
<evidence type="ECO:0000313" key="4">
    <source>
        <dbReference type="EMBL" id="MDR6836568.1"/>
    </source>
</evidence>
<dbReference type="PANTHER" id="PTHR32114">
    <property type="entry name" value="ABC TRANSPORTER ABCH.3"/>
    <property type="match status" value="1"/>
</dbReference>
<sequence>MRLLSLEVADFRAFHGVQRIEFAAGDDKRVTVFHGENGAGKTNLLNAVHWCITGQFTPRFQERRLLVNKEAFRAGRRECHVELLFQDEKESGGLQYRVRRSATNEGQTGFEVYQIDRGNSRPIPNGESLLRMLLPPGLISWFFFDAEAIGSLELSGSPEFKRDLRKTLGFDLVDTLLVDLEAVQSKRRREVANQTNDKELTTLQNEMDNIDRVLPGQQESALGLQARLKQIESSYEEVRTKLGKLPQAEPIERQRRETERMMLRFEQERKELDAKVAQIIGQAAPALLLQPLTAALEGKLEQEEVRGKLPAPYSDQLVRDIESSQVCICGRPVTEGSVEAHKIHELLRFASTGALNQRLSDVRYLIRDIERQSASFPVDIALTRNRIVEVDQELGRLEQEYKDLTKQLNEIKGFGGEIQRLESERERLNKERREVTLQAGAMLQQIEQNDRRRKDLKARFEAAERKLVVSKKLKVELDKVTRLMDYIRRSLIDQERQALTILAIELNAVLKRYLTKHYSAKINPATYAVQLVDEEGKTVGHSTGEGQVLKFAFIATVVALAARKTQQKIQWMSEPTIAPLVLDAPFSALDPEYQGSVAQNLATQTTQLVLMISSAAWGEKVAAALEPVVGKRYLIVSHESGAQGDKPIKRLRLNGEDYQLNHYASERTESVFVEVK</sequence>
<protein>
    <submittedName>
        <fullName evidence="3">DNA sulfur modification protein DndD</fullName>
    </submittedName>
</protein>
<dbReference type="EMBL" id="JAVDTL010000002">
    <property type="protein sequence ID" value="MDR6766494.1"/>
    <property type="molecule type" value="Genomic_DNA"/>
</dbReference>
<dbReference type="InterPro" id="IPR027417">
    <property type="entry name" value="P-loop_NTPase"/>
</dbReference>
<dbReference type="RefSeq" id="WP_209817492.1">
    <property type="nucleotide sequence ID" value="NZ_JAVDTL010000002.1"/>
</dbReference>
<evidence type="ECO:0000313" key="5">
    <source>
        <dbReference type="Proteomes" id="UP001249076"/>
    </source>
</evidence>
<dbReference type="Pfam" id="PF13476">
    <property type="entry name" value="AAA_23"/>
    <property type="match status" value="1"/>
</dbReference>